<keyword evidence="1" id="KW-0812">Transmembrane</keyword>
<dbReference type="RefSeq" id="WP_131474545.1">
    <property type="nucleotide sequence ID" value="NZ_SJPE01000001.1"/>
</dbReference>
<accession>A0A4Q9Z3U8</accession>
<dbReference type="Proteomes" id="UP000293300">
    <property type="component" value="Unassembled WGS sequence"/>
</dbReference>
<comment type="caution">
    <text evidence="2">The sequence shown here is derived from an EMBL/GenBank/DDBJ whole genome shotgun (WGS) entry which is preliminary data.</text>
</comment>
<feature type="transmembrane region" description="Helical" evidence="1">
    <location>
        <begin position="51"/>
        <end position="73"/>
    </location>
</feature>
<evidence type="ECO:0000256" key="1">
    <source>
        <dbReference type="SAM" id="Phobius"/>
    </source>
</evidence>
<dbReference type="EMBL" id="SJPE01000001">
    <property type="protein sequence ID" value="TBX70932.1"/>
    <property type="molecule type" value="Genomic_DNA"/>
</dbReference>
<gene>
    <name evidence="2" type="ORF">EZL74_00075</name>
</gene>
<name>A0A4Q9Z3U8_9FLAO</name>
<dbReference type="AlphaFoldDB" id="A0A4Q9Z3U8"/>
<keyword evidence="1" id="KW-1133">Transmembrane helix</keyword>
<dbReference type="Gene3D" id="1.20.120.80">
    <property type="entry name" value="Cytochrome c oxidase, subunit III, four-helix bundle"/>
    <property type="match status" value="1"/>
</dbReference>
<dbReference type="InterPro" id="IPR013833">
    <property type="entry name" value="Cyt_c_oxidase_su3_a-hlx"/>
</dbReference>
<sequence length="200" mass="22255">MNNSEVQPAQELEKKFKGAIIAVSIIIPIAVAILFSVKLKDFGFQVEPLSFLPPIYATINGITAILLILAVIAIKKGNRALHEKLMTTAIACSVVFLVMYVAYHMTATDTKFGDINRDGILDAAEKAKVGAIRFVYYFILITHILLSIIIIPMVLFTYVRALAGHFDRHKKLAKKTFPIWLYVAVTGVIVYLMISSYYGN</sequence>
<protein>
    <submittedName>
        <fullName evidence="2">DUF420 domain-containing protein</fullName>
    </submittedName>
</protein>
<evidence type="ECO:0000313" key="3">
    <source>
        <dbReference type="Proteomes" id="UP000293300"/>
    </source>
</evidence>
<evidence type="ECO:0000313" key="2">
    <source>
        <dbReference type="EMBL" id="TBX70932.1"/>
    </source>
</evidence>
<dbReference type="PANTHER" id="PTHR37692">
    <property type="entry name" value="HYPOTHETICAL MEMBRANE SPANNING PROTEIN"/>
    <property type="match status" value="1"/>
</dbReference>
<dbReference type="InterPro" id="IPR007352">
    <property type="entry name" value="DUF420"/>
</dbReference>
<dbReference type="PANTHER" id="PTHR37692:SF1">
    <property type="entry name" value="DUF420 DOMAIN-CONTAINING PROTEIN"/>
    <property type="match status" value="1"/>
</dbReference>
<feature type="transmembrane region" description="Helical" evidence="1">
    <location>
        <begin position="85"/>
        <end position="103"/>
    </location>
</feature>
<reference evidence="2 3" key="1">
    <citation type="submission" date="2019-02" db="EMBL/GenBank/DDBJ databases">
        <title>Flavobacterium sp. RD-2-33 isolated from forest soil.</title>
        <authorList>
            <person name="Chaudhary D.K."/>
        </authorList>
    </citation>
    <scope>NUCLEOTIDE SEQUENCE [LARGE SCALE GENOMIC DNA]</scope>
    <source>
        <strain evidence="2 3">RD-2-33</strain>
    </source>
</reference>
<feature type="transmembrane region" description="Helical" evidence="1">
    <location>
        <begin position="179"/>
        <end position="198"/>
    </location>
</feature>
<feature type="transmembrane region" description="Helical" evidence="1">
    <location>
        <begin position="20"/>
        <end position="39"/>
    </location>
</feature>
<keyword evidence="1" id="KW-0472">Membrane</keyword>
<dbReference type="GO" id="GO:0016020">
    <property type="term" value="C:membrane"/>
    <property type="evidence" value="ECO:0007669"/>
    <property type="project" value="InterPro"/>
</dbReference>
<proteinExistence type="predicted"/>
<dbReference type="Pfam" id="PF04238">
    <property type="entry name" value="DUF420"/>
    <property type="match status" value="1"/>
</dbReference>
<keyword evidence="3" id="KW-1185">Reference proteome</keyword>
<dbReference type="GO" id="GO:0022904">
    <property type="term" value="P:respiratory electron transport chain"/>
    <property type="evidence" value="ECO:0007669"/>
    <property type="project" value="InterPro"/>
</dbReference>
<dbReference type="OrthoDB" id="9811380at2"/>
<dbReference type="GO" id="GO:0004129">
    <property type="term" value="F:cytochrome-c oxidase activity"/>
    <property type="evidence" value="ECO:0007669"/>
    <property type="project" value="InterPro"/>
</dbReference>
<organism evidence="2 3">
    <name type="scientific">Flavobacterium silvisoli</name>
    <dbReference type="NCBI Taxonomy" id="2529433"/>
    <lineage>
        <taxon>Bacteria</taxon>
        <taxon>Pseudomonadati</taxon>
        <taxon>Bacteroidota</taxon>
        <taxon>Flavobacteriia</taxon>
        <taxon>Flavobacteriales</taxon>
        <taxon>Flavobacteriaceae</taxon>
        <taxon>Flavobacterium</taxon>
    </lineage>
</organism>
<feature type="transmembrane region" description="Helical" evidence="1">
    <location>
        <begin position="134"/>
        <end position="159"/>
    </location>
</feature>